<comment type="catalytic activity">
    <reaction evidence="7 8">
        <text>tRNA(Pro) + L-proline + ATP = L-prolyl-tRNA(Pro) + AMP + diphosphate</text>
        <dbReference type="Rhea" id="RHEA:14305"/>
        <dbReference type="Rhea" id="RHEA-COMP:9700"/>
        <dbReference type="Rhea" id="RHEA-COMP:9702"/>
        <dbReference type="ChEBI" id="CHEBI:30616"/>
        <dbReference type="ChEBI" id="CHEBI:33019"/>
        <dbReference type="ChEBI" id="CHEBI:60039"/>
        <dbReference type="ChEBI" id="CHEBI:78442"/>
        <dbReference type="ChEBI" id="CHEBI:78532"/>
        <dbReference type="ChEBI" id="CHEBI:456215"/>
        <dbReference type="EC" id="6.1.1.15"/>
    </reaction>
</comment>
<evidence type="ECO:0000256" key="8">
    <source>
        <dbReference type="HAMAP-Rule" id="MF_01571"/>
    </source>
</evidence>
<dbReference type="Pfam" id="PF00587">
    <property type="entry name" value="tRNA-synt_2b"/>
    <property type="match status" value="1"/>
</dbReference>
<keyword evidence="2 8" id="KW-0436">Ligase</keyword>
<dbReference type="HAMAP" id="MF_01571">
    <property type="entry name" value="Pro_tRNA_synth_type3"/>
    <property type="match status" value="1"/>
</dbReference>
<evidence type="ECO:0000313" key="10">
    <source>
        <dbReference type="EMBL" id="SFT17473.1"/>
    </source>
</evidence>
<keyword evidence="4 8" id="KW-0067">ATP-binding</keyword>
<comment type="function">
    <text evidence="8">Catalyzes the attachment of proline to tRNA(Pro) in a two-step reaction: proline is first activated by ATP to form Pro-AMP and then transferred to the acceptor end of tRNA(Pro).</text>
</comment>
<comment type="subcellular location">
    <subcellularLocation>
        <location evidence="8">Cytoplasm</location>
    </subcellularLocation>
</comment>
<keyword evidence="1 8" id="KW-0963">Cytoplasm</keyword>
<dbReference type="NCBIfam" id="TIGR00408">
    <property type="entry name" value="proS_fam_I"/>
    <property type="match status" value="1"/>
</dbReference>
<dbReference type="InterPro" id="IPR002314">
    <property type="entry name" value="aa-tRNA-synt_IIb"/>
</dbReference>
<dbReference type="InterPro" id="IPR045864">
    <property type="entry name" value="aa-tRNA-synth_II/BPL/LPL"/>
</dbReference>
<dbReference type="InterPro" id="IPR036621">
    <property type="entry name" value="Anticodon-bd_dom_sf"/>
</dbReference>
<dbReference type="InterPro" id="IPR033721">
    <property type="entry name" value="ProRS_core_arch_euk"/>
</dbReference>
<evidence type="ECO:0000256" key="7">
    <source>
        <dbReference type="ARBA" id="ARBA00047671"/>
    </source>
</evidence>
<dbReference type="PROSITE" id="PS50862">
    <property type="entry name" value="AA_TRNA_LIGASE_II"/>
    <property type="match status" value="1"/>
</dbReference>
<proteinExistence type="inferred from homology"/>
<name>A0A1I6VUS8_9ACTN</name>
<dbReference type="InterPro" id="IPR004154">
    <property type="entry name" value="Anticodon-bd"/>
</dbReference>
<dbReference type="SUPFAM" id="SSF52954">
    <property type="entry name" value="Class II aaRS ABD-related"/>
    <property type="match status" value="1"/>
</dbReference>
<evidence type="ECO:0000256" key="1">
    <source>
        <dbReference type="ARBA" id="ARBA00022490"/>
    </source>
</evidence>
<dbReference type="Gene3D" id="3.30.930.10">
    <property type="entry name" value="Bira Bifunctional Protein, Domain 2"/>
    <property type="match status" value="1"/>
</dbReference>
<organism evidence="10 11">
    <name type="scientific">Streptomyces harbinensis</name>
    <dbReference type="NCBI Taxonomy" id="1176198"/>
    <lineage>
        <taxon>Bacteria</taxon>
        <taxon>Bacillati</taxon>
        <taxon>Actinomycetota</taxon>
        <taxon>Actinomycetes</taxon>
        <taxon>Kitasatosporales</taxon>
        <taxon>Streptomycetaceae</taxon>
        <taxon>Streptomyces</taxon>
    </lineage>
</organism>
<dbReference type="PANTHER" id="PTHR43382">
    <property type="entry name" value="PROLYL-TRNA SYNTHETASE"/>
    <property type="match status" value="1"/>
</dbReference>
<keyword evidence="6 8" id="KW-0030">Aminoacyl-tRNA synthetase</keyword>
<dbReference type="GO" id="GO:0005737">
    <property type="term" value="C:cytoplasm"/>
    <property type="evidence" value="ECO:0007669"/>
    <property type="project" value="UniProtKB-SubCell"/>
</dbReference>
<dbReference type="GO" id="GO:0017101">
    <property type="term" value="C:aminoacyl-tRNA synthetase multienzyme complex"/>
    <property type="evidence" value="ECO:0007669"/>
    <property type="project" value="TreeGrafter"/>
</dbReference>
<dbReference type="PANTHER" id="PTHR43382:SF3">
    <property type="entry name" value="PROLINE--TRNA LIGASE, CHLOROPLASTIC_MITOCHONDRIAL"/>
    <property type="match status" value="1"/>
</dbReference>
<dbReference type="Pfam" id="PF03129">
    <property type="entry name" value="HGTP_anticodon"/>
    <property type="match status" value="1"/>
</dbReference>
<dbReference type="STRING" id="1176198.SAMN05444716_11052"/>
<dbReference type="AlphaFoldDB" id="A0A1I6VUS8"/>
<comment type="subunit">
    <text evidence="8">Homodimer.</text>
</comment>
<evidence type="ECO:0000256" key="3">
    <source>
        <dbReference type="ARBA" id="ARBA00022741"/>
    </source>
</evidence>
<keyword evidence="5 8" id="KW-0648">Protein biosynthesis</keyword>
<dbReference type="CDD" id="cd00778">
    <property type="entry name" value="ProRS_core_arch_euk"/>
    <property type="match status" value="1"/>
</dbReference>
<dbReference type="GO" id="GO:0005524">
    <property type="term" value="F:ATP binding"/>
    <property type="evidence" value="ECO:0007669"/>
    <property type="project" value="UniProtKB-UniRule"/>
</dbReference>
<dbReference type="EC" id="6.1.1.15" evidence="8"/>
<reference evidence="11" key="1">
    <citation type="submission" date="2016-10" db="EMBL/GenBank/DDBJ databases">
        <authorList>
            <person name="Varghese N."/>
            <person name="Submissions S."/>
        </authorList>
    </citation>
    <scope>NUCLEOTIDE SEQUENCE [LARGE SCALE GENOMIC DNA]</scope>
    <source>
        <strain evidence="11">CGMCC 4.7047</strain>
    </source>
</reference>
<feature type="domain" description="Aminoacyl-transfer RNA synthetases class-II family profile" evidence="9">
    <location>
        <begin position="37"/>
        <end position="286"/>
    </location>
</feature>
<evidence type="ECO:0000256" key="4">
    <source>
        <dbReference type="ARBA" id="ARBA00022840"/>
    </source>
</evidence>
<evidence type="ECO:0000256" key="2">
    <source>
        <dbReference type="ARBA" id="ARBA00022598"/>
    </source>
</evidence>
<protein>
    <recommendedName>
        <fullName evidence="8">Proline--tRNA ligase</fullName>
        <ecNumber evidence="8">6.1.1.15</ecNumber>
    </recommendedName>
    <alternativeName>
        <fullName evidence="8">Prolyl-tRNA synthetase</fullName>
        <shortName evidence="8">ProRS</shortName>
    </alternativeName>
</protein>
<dbReference type="InterPro" id="IPR006195">
    <property type="entry name" value="aa-tRNA-synth_II"/>
</dbReference>
<dbReference type="GO" id="GO:0006433">
    <property type="term" value="P:prolyl-tRNA aminoacylation"/>
    <property type="evidence" value="ECO:0007669"/>
    <property type="project" value="UniProtKB-UniRule"/>
</dbReference>
<dbReference type="EMBL" id="FPAB01000010">
    <property type="protein sequence ID" value="SFT17473.1"/>
    <property type="molecule type" value="Genomic_DNA"/>
</dbReference>
<sequence>MSAMAKAPVLTPQHADFPRWYQDLIGKAELADNGPVRGTMVMRPYGYALWERMQQELDARIKAAGARNAYFPLFIPESYLSREAEHVEGFAPELAVVTHGGGKRLEEPVVVRPTSETIVNEYFAKWINSYRDLPLLINQWANVVRWEMRPRVFLRTTEFLWQEGHTAHASYEEARDYAARIHREVYADLLRNVLAIDVVLGRKSPAERFAGAINTLTLEGMMRDGKALQLGTSHELGQNFAKAFDTRYLGADGTRQLVWQTSWGASTRMVGGLIMSHGDDHGLRVPPRLAPVQAVVLAVKSDDAVSAAVRESAARLRGAGVRVETDERTDVPFGRRAVDWELKGVPVRVEIGPRDLADGTATLVRRIPGGKQPVALAALPELLPALLEEDQAHLLRESRERREARTTEVATVEEAAEAAAAGGWARIPWARLGPEGEARLARDAVSVRVLVAADGSVPESDDAPGTVAVVGRAY</sequence>
<dbReference type="InterPro" id="IPR002316">
    <property type="entry name" value="Pro-tRNA-ligase_IIa"/>
</dbReference>
<evidence type="ECO:0000259" key="9">
    <source>
        <dbReference type="PROSITE" id="PS50862"/>
    </source>
</evidence>
<dbReference type="FunFam" id="3.30.930.10:FF:000037">
    <property type="entry name" value="Proline--tRNA ligase"/>
    <property type="match status" value="1"/>
</dbReference>
<dbReference type="InterPro" id="IPR004499">
    <property type="entry name" value="Pro-tRNA-ligase_IIa_arc-type"/>
</dbReference>
<gene>
    <name evidence="8" type="primary">proS</name>
    <name evidence="10" type="ORF">SAMN05444716_11052</name>
</gene>
<evidence type="ECO:0000256" key="5">
    <source>
        <dbReference type="ARBA" id="ARBA00022917"/>
    </source>
</evidence>
<dbReference type="GO" id="GO:0004827">
    <property type="term" value="F:proline-tRNA ligase activity"/>
    <property type="evidence" value="ECO:0007669"/>
    <property type="project" value="UniProtKB-UniRule"/>
</dbReference>
<dbReference type="Proteomes" id="UP000198873">
    <property type="component" value="Unassembled WGS sequence"/>
</dbReference>
<accession>A0A1I6VUS8</accession>
<comment type="similarity">
    <text evidence="8">Belongs to the class-II aminoacyl-tRNA synthetase family. ProS type 3 subfamily.</text>
</comment>
<keyword evidence="3 8" id="KW-0547">Nucleotide-binding</keyword>
<dbReference type="Gene3D" id="3.40.50.800">
    <property type="entry name" value="Anticodon-binding domain"/>
    <property type="match status" value="1"/>
</dbReference>
<comment type="domain">
    <text evidence="8">Consists of three domains: the N-terminal catalytic domain, the anticodon-binding domain and the C-terminal extension.</text>
</comment>
<dbReference type="SUPFAM" id="SSF55681">
    <property type="entry name" value="Class II aaRS and biotin synthetases"/>
    <property type="match status" value="1"/>
</dbReference>
<keyword evidence="11" id="KW-1185">Reference proteome</keyword>
<evidence type="ECO:0000313" key="11">
    <source>
        <dbReference type="Proteomes" id="UP000198873"/>
    </source>
</evidence>
<dbReference type="PRINTS" id="PR01046">
    <property type="entry name" value="TRNASYNTHPRO"/>
</dbReference>
<evidence type="ECO:0000256" key="6">
    <source>
        <dbReference type="ARBA" id="ARBA00023146"/>
    </source>
</evidence>